<evidence type="ECO:0000313" key="2">
    <source>
        <dbReference type="EMBL" id="KAK1573605.1"/>
    </source>
</evidence>
<evidence type="ECO:0008006" key="4">
    <source>
        <dbReference type="Google" id="ProtNLM"/>
    </source>
</evidence>
<name>A0AAD8PPX9_9PEZI</name>
<evidence type="ECO:0000256" key="1">
    <source>
        <dbReference type="SAM" id="Phobius"/>
    </source>
</evidence>
<keyword evidence="3" id="KW-1185">Reference proteome</keyword>
<protein>
    <recommendedName>
        <fullName evidence="4">Transmembrane protein</fullName>
    </recommendedName>
</protein>
<dbReference type="GeneID" id="85437271"/>
<proteinExistence type="predicted"/>
<sequence length="195" mass="22169">MGCFFSSMRMGNPKKIKNREIDGESRKVEVTRGRKRGRAADVGSLLLSFPLTLLPENTGRADRILSFFFSSLFFLLSFFFLYFSSLSLSLSLSSSHDGKLGDRPLPLGPQGSRPLHLKYLGPTAIVSTLTICNQTWAPNKWSRVPIPFFSSLLSATSFNTSCDLKFYIRNVFSFQARPSQAWIYLMYIHRKFLSR</sequence>
<gene>
    <name evidence="2" type="ORF">LY79DRAFT_401691</name>
</gene>
<organism evidence="2 3">
    <name type="scientific">Colletotrichum navitas</name>
    <dbReference type="NCBI Taxonomy" id="681940"/>
    <lineage>
        <taxon>Eukaryota</taxon>
        <taxon>Fungi</taxon>
        <taxon>Dikarya</taxon>
        <taxon>Ascomycota</taxon>
        <taxon>Pezizomycotina</taxon>
        <taxon>Sordariomycetes</taxon>
        <taxon>Hypocreomycetidae</taxon>
        <taxon>Glomerellales</taxon>
        <taxon>Glomerellaceae</taxon>
        <taxon>Colletotrichum</taxon>
        <taxon>Colletotrichum graminicola species complex</taxon>
    </lineage>
</organism>
<dbReference type="EMBL" id="JAHLJV010000089">
    <property type="protein sequence ID" value="KAK1573605.1"/>
    <property type="molecule type" value="Genomic_DNA"/>
</dbReference>
<keyword evidence="1" id="KW-0812">Transmembrane</keyword>
<evidence type="ECO:0000313" key="3">
    <source>
        <dbReference type="Proteomes" id="UP001230504"/>
    </source>
</evidence>
<dbReference type="AlphaFoldDB" id="A0AAD8PPX9"/>
<reference evidence="2" key="1">
    <citation type="submission" date="2021-06" db="EMBL/GenBank/DDBJ databases">
        <title>Comparative genomics, transcriptomics and evolutionary studies reveal genomic signatures of adaptation to plant cell wall in hemibiotrophic fungi.</title>
        <authorList>
            <consortium name="DOE Joint Genome Institute"/>
            <person name="Baroncelli R."/>
            <person name="Diaz J.F."/>
            <person name="Benocci T."/>
            <person name="Peng M."/>
            <person name="Battaglia E."/>
            <person name="Haridas S."/>
            <person name="Andreopoulos W."/>
            <person name="Labutti K."/>
            <person name="Pangilinan J."/>
            <person name="Floch G.L."/>
            <person name="Makela M.R."/>
            <person name="Henrissat B."/>
            <person name="Grigoriev I.V."/>
            <person name="Crouch J.A."/>
            <person name="De Vries R.P."/>
            <person name="Sukno S.A."/>
            <person name="Thon M.R."/>
        </authorList>
    </citation>
    <scope>NUCLEOTIDE SEQUENCE</scope>
    <source>
        <strain evidence="2">CBS 125086</strain>
    </source>
</reference>
<comment type="caution">
    <text evidence="2">The sequence shown here is derived from an EMBL/GenBank/DDBJ whole genome shotgun (WGS) entry which is preliminary data.</text>
</comment>
<keyword evidence="1" id="KW-1133">Transmembrane helix</keyword>
<dbReference type="Proteomes" id="UP001230504">
    <property type="component" value="Unassembled WGS sequence"/>
</dbReference>
<feature type="transmembrane region" description="Helical" evidence="1">
    <location>
        <begin position="64"/>
        <end position="83"/>
    </location>
</feature>
<accession>A0AAD8PPX9</accession>
<dbReference type="RefSeq" id="XP_060409202.1">
    <property type="nucleotide sequence ID" value="XM_060553031.1"/>
</dbReference>
<keyword evidence="1" id="KW-0472">Membrane</keyword>